<name>A0A1G8KSN7_9SPHI</name>
<dbReference type="SUPFAM" id="SSF52540">
    <property type="entry name" value="P-loop containing nucleoside triphosphate hydrolases"/>
    <property type="match status" value="1"/>
</dbReference>
<dbReference type="PANTHER" id="PTHR37816:SF2">
    <property type="entry name" value="DNA TOPOLOGY MODULATION PROTEIN FLAR-RELATED PROTEIN"/>
    <property type="match status" value="1"/>
</dbReference>
<keyword evidence="2" id="KW-1185">Reference proteome</keyword>
<dbReference type="PANTHER" id="PTHR37816">
    <property type="entry name" value="YALI0E33011P"/>
    <property type="match status" value="1"/>
</dbReference>
<dbReference type="AlphaFoldDB" id="A0A1G8KSN7"/>
<keyword evidence="1" id="KW-0808">Transferase</keyword>
<reference evidence="2" key="1">
    <citation type="submission" date="2016-10" db="EMBL/GenBank/DDBJ databases">
        <authorList>
            <person name="Varghese N."/>
            <person name="Submissions S."/>
        </authorList>
    </citation>
    <scope>NUCLEOTIDE SEQUENCE [LARGE SCALE GENOMIC DNA]</scope>
    <source>
        <strain evidence="2">Gh-67</strain>
    </source>
</reference>
<dbReference type="InterPro" id="IPR027417">
    <property type="entry name" value="P-loop_NTPase"/>
</dbReference>
<dbReference type="STRING" id="551996.SAMN05192573_12162"/>
<dbReference type="NCBIfam" id="NF004861">
    <property type="entry name" value="PRK06217.1"/>
    <property type="match status" value="1"/>
</dbReference>
<dbReference type="GO" id="GO:0016301">
    <property type="term" value="F:kinase activity"/>
    <property type="evidence" value="ECO:0007669"/>
    <property type="project" value="UniProtKB-KW"/>
</dbReference>
<keyword evidence="1" id="KW-0418">Kinase</keyword>
<dbReference type="Gene3D" id="3.40.50.300">
    <property type="entry name" value="P-loop containing nucleotide triphosphate hydrolases"/>
    <property type="match status" value="1"/>
</dbReference>
<dbReference type="InterPro" id="IPR052922">
    <property type="entry name" value="Cytidylate_Kinase-2"/>
</dbReference>
<dbReference type="RefSeq" id="WP_091175083.1">
    <property type="nucleotide sequence ID" value="NZ_FNCG01000021.1"/>
</dbReference>
<evidence type="ECO:0000313" key="2">
    <source>
        <dbReference type="Proteomes" id="UP000199705"/>
    </source>
</evidence>
<protein>
    <submittedName>
        <fullName evidence="1">Adenylate kinase</fullName>
    </submittedName>
</protein>
<proteinExistence type="predicted"/>
<dbReference type="Pfam" id="PF13238">
    <property type="entry name" value="AAA_18"/>
    <property type="match status" value="1"/>
</dbReference>
<sequence>MHINIFGASGSGVTTLGKTLSERLDYPYFDSDHYFWFPSDPPFTNRRPPEERNAMINSEMAGNENWILGGSVINWNNNWRFDLSVFLYIPPAIRIWRLQQRELERYGDIIYTGRERNKLYNEFIDWARGYDELITNSRSLHSHKNWMNKLTTPLLIIEGDTTVEERVEAVLGKIKELIL</sequence>
<evidence type="ECO:0000313" key="1">
    <source>
        <dbReference type="EMBL" id="SDI46471.1"/>
    </source>
</evidence>
<gene>
    <name evidence="1" type="ORF">SAMN05192573_12162</name>
</gene>
<dbReference type="Proteomes" id="UP000199705">
    <property type="component" value="Unassembled WGS sequence"/>
</dbReference>
<accession>A0A1G8KSN7</accession>
<organism evidence="1 2">
    <name type="scientific">Mucilaginibacter gossypii</name>
    <dbReference type="NCBI Taxonomy" id="551996"/>
    <lineage>
        <taxon>Bacteria</taxon>
        <taxon>Pseudomonadati</taxon>
        <taxon>Bacteroidota</taxon>
        <taxon>Sphingobacteriia</taxon>
        <taxon>Sphingobacteriales</taxon>
        <taxon>Sphingobacteriaceae</taxon>
        <taxon>Mucilaginibacter</taxon>
    </lineage>
</organism>
<dbReference type="EMBL" id="FNCG01000021">
    <property type="protein sequence ID" value="SDI46471.1"/>
    <property type="molecule type" value="Genomic_DNA"/>
</dbReference>